<dbReference type="Gene3D" id="3.40.50.300">
    <property type="entry name" value="P-loop containing nucleotide triphosphate hydrolases"/>
    <property type="match status" value="1"/>
</dbReference>
<dbReference type="FunFam" id="3.40.50.300:FF:001376">
    <property type="entry name" value="tRNA modification GTPase MnmE"/>
    <property type="match status" value="1"/>
</dbReference>
<dbReference type="HOGENOM" id="CLU_019624_4_1_10"/>
<feature type="binding site" evidence="10">
    <location>
        <position position="300"/>
    </location>
    <ligand>
        <name>K(+)</name>
        <dbReference type="ChEBI" id="CHEBI:29103"/>
    </ligand>
</feature>
<dbReference type="InterPro" id="IPR006073">
    <property type="entry name" value="GTP-bd"/>
</dbReference>
<organism evidence="13 14">
    <name type="scientific">Porphyromonas gingivalis (strain ATCC 33277 / DSM 20709 / CIP 103683 / JCM 12257 / NCTC 11834 / 2561)</name>
    <dbReference type="NCBI Taxonomy" id="431947"/>
    <lineage>
        <taxon>Bacteria</taxon>
        <taxon>Pseudomonadati</taxon>
        <taxon>Bacteroidota</taxon>
        <taxon>Bacteroidia</taxon>
        <taxon>Bacteroidales</taxon>
        <taxon>Porphyromonadaceae</taxon>
        <taxon>Porphyromonas</taxon>
    </lineage>
</organism>
<keyword evidence="4 10" id="KW-0479">Metal-binding</keyword>
<dbReference type="InterPro" id="IPR005225">
    <property type="entry name" value="Small_GTP-bd"/>
</dbReference>
<keyword evidence="9 10" id="KW-0342">GTP-binding</keyword>
<comment type="cofactor">
    <cofactor evidence="10">
        <name>K(+)</name>
        <dbReference type="ChEBI" id="CHEBI:29103"/>
    </cofactor>
    <text evidence="10">Binds 1 potassium ion per subunit.</text>
</comment>
<dbReference type="PROSITE" id="PS51709">
    <property type="entry name" value="G_TRME"/>
    <property type="match status" value="1"/>
</dbReference>
<keyword evidence="5 10" id="KW-0547">Nucleotide-binding</keyword>
<dbReference type="GO" id="GO:0002098">
    <property type="term" value="P:tRNA wobble uridine modification"/>
    <property type="evidence" value="ECO:0007669"/>
    <property type="project" value="TreeGrafter"/>
</dbReference>
<keyword evidence="8 10" id="KW-0630">Potassium</keyword>
<comment type="function">
    <text evidence="10">Exhibits a very high intrinsic GTPase hydrolysis rate. Involved in the addition of a carboxymethylaminomethyl (cmnm) group at the wobble position (U34) of certain tRNAs, forming tRNA-cmnm(5)s(2)U34.</text>
</comment>
<dbReference type="InterPro" id="IPR025867">
    <property type="entry name" value="MnmE_helical"/>
</dbReference>
<dbReference type="InterPro" id="IPR031168">
    <property type="entry name" value="G_TrmE"/>
</dbReference>
<dbReference type="InterPro" id="IPR027368">
    <property type="entry name" value="MnmE_dom2"/>
</dbReference>
<evidence type="ECO:0000256" key="4">
    <source>
        <dbReference type="ARBA" id="ARBA00022723"/>
    </source>
</evidence>
<comment type="subcellular location">
    <subcellularLocation>
        <location evidence="10">Cytoplasm</location>
    </subcellularLocation>
</comment>
<feature type="binding site" evidence="10">
    <location>
        <position position="306"/>
    </location>
    <ligand>
        <name>Mg(2+)</name>
        <dbReference type="ChEBI" id="CHEBI:18420"/>
    </ligand>
</feature>
<keyword evidence="6 10" id="KW-0378">Hydrolase</keyword>
<feature type="binding site" evidence="10">
    <location>
        <begin position="325"/>
        <end position="328"/>
    </location>
    <ligand>
        <name>GTP</name>
        <dbReference type="ChEBI" id="CHEBI:37565"/>
    </ligand>
</feature>
<comment type="similarity">
    <text evidence="1 10 11">Belongs to the TRAFAC class TrmE-Era-EngA-EngB-Septin-like GTPase superfamily. TrmE GTPase family.</text>
</comment>
<dbReference type="NCBIfam" id="TIGR00231">
    <property type="entry name" value="small_GTP"/>
    <property type="match status" value="1"/>
</dbReference>
<keyword evidence="2 10" id="KW-0963">Cytoplasm</keyword>
<dbReference type="Proteomes" id="UP000008842">
    <property type="component" value="Chromosome"/>
</dbReference>
<evidence type="ECO:0000256" key="11">
    <source>
        <dbReference type="RuleBase" id="RU003313"/>
    </source>
</evidence>
<evidence type="ECO:0000256" key="3">
    <source>
        <dbReference type="ARBA" id="ARBA00022694"/>
    </source>
</evidence>
<dbReference type="KEGG" id="pgn:PGN_1062"/>
<accession>B2RJN6</accession>
<dbReference type="eggNOG" id="COG0486">
    <property type="taxonomic scope" value="Bacteria"/>
</dbReference>
<dbReference type="EMBL" id="AP009380">
    <property type="protein sequence ID" value="BAG33581.1"/>
    <property type="molecule type" value="Genomic_DNA"/>
</dbReference>
<dbReference type="AlphaFoldDB" id="B2RJN6"/>
<evidence type="ECO:0000256" key="6">
    <source>
        <dbReference type="ARBA" id="ARBA00022801"/>
    </source>
</evidence>
<dbReference type="GO" id="GO:0042802">
    <property type="term" value="F:identical protein binding"/>
    <property type="evidence" value="ECO:0007669"/>
    <property type="project" value="UniProtKB-ARBA"/>
</dbReference>
<evidence type="ECO:0000256" key="1">
    <source>
        <dbReference type="ARBA" id="ARBA00011043"/>
    </source>
</evidence>
<protein>
    <recommendedName>
        <fullName evidence="10">tRNA modification GTPase MnmE</fullName>
        <ecNumber evidence="10">3.6.-.-</ecNumber>
    </recommendedName>
</protein>
<feature type="binding site" evidence="10">
    <location>
        <begin position="300"/>
        <end position="306"/>
    </location>
    <ligand>
        <name>GTP</name>
        <dbReference type="ChEBI" id="CHEBI:37565"/>
    </ligand>
</feature>
<dbReference type="Pfam" id="PF10396">
    <property type="entry name" value="TrmE_N"/>
    <property type="match status" value="1"/>
</dbReference>
<dbReference type="InterPro" id="IPR027417">
    <property type="entry name" value="P-loop_NTPase"/>
</dbReference>
<dbReference type="GO" id="GO:0046872">
    <property type="term" value="F:metal ion binding"/>
    <property type="evidence" value="ECO:0007669"/>
    <property type="project" value="UniProtKB-KW"/>
</dbReference>
<dbReference type="PRINTS" id="PR00326">
    <property type="entry name" value="GTP1OBG"/>
</dbReference>
<evidence type="ECO:0000256" key="2">
    <source>
        <dbReference type="ARBA" id="ARBA00022490"/>
    </source>
</evidence>
<dbReference type="GO" id="GO:0003924">
    <property type="term" value="F:GTPase activity"/>
    <property type="evidence" value="ECO:0007669"/>
    <property type="project" value="UniProtKB-UniRule"/>
</dbReference>
<evidence type="ECO:0000256" key="8">
    <source>
        <dbReference type="ARBA" id="ARBA00022958"/>
    </source>
</evidence>
<comment type="caution">
    <text evidence="10">Lacks conserved residue(s) required for the propagation of feature annotation.</text>
</comment>
<dbReference type="Pfam" id="PF12631">
    <property type="entry name" value="MnmE_helical"/>
    <property type="match status" value="1"/>
</dbReference>
<proteinExistence type="inferred from homology"/>
<keyword evidence="3 10" id="KW-0819">tRNA processing</keyword>
<dbReference type="InterPro" id="IPR018948">
    <property type="entry name" value="GTP-bd_TrmE_N"/>
</dbReference>
<comment type="subunit">
    <text evidence="10">Homodimer. Heterotetramer of two MnmE and two MnmG subunits.</text>
</comment>
<dbReference type="InterPro" id="IPR027266">
    <property type="entry name" value="TrmE/GcvT-like"/>
</dbReference>
<feature type="binding site" evidence="10">
    <location>
        <position position="136"/>
    </location>
    <ligand>
        <name>(6S)-5-formyl-5,6,7,8-tetrahydrofolate</name>
        <dbReference type="ChEBI" id="CHEBI:57457"/>
    </ligand>
</feature>
<gene>
    <name evidence="10" type="primary">mnmE</name>
    <name evidence="10" type="synonym">trmE</name>
    <name evidence="13" type="ordered locus">PGN_1062</name>
</gene>
<evidence type="ECO:0000256" key="7">
    <source>
        <dbReference type="ARBA" id="ARBA00022842"/>
    </source>
</evidence>
<dbReference type="EC" id="3.6.-.-" evidence="10"/>
<feature type="binding site" evidence="10">
    <location>
        <position position="518"/>
    </location>
    <ligand>
        <name>(6S)-5-formyl-5,6,7,8-tetrahydrofolate</name>
        <dbReference type="ChEBI" id="CHEBI:57457"/>
    </ligand>
</feature>
<dbReference type="PANTHER" id="PTHR42714:SF2">
    <property type="entry name" value="TRNA MODIFICATION GTPASE GTPBP3, MITOCHONDRIAL"/>
    <property type="match status" value="1"/>
</dbReference>
<name>B2RJN6_PORG3</name>
<evidence type="ECO:0000256" key="10">
    <source>
        <dbReference type="HAMAP-Rule" id="MF_00379"/>
    </source>
</evidence>
<sequence>MICLERGASFLPLTELPNGCPGAHWYLWHTTYLCNRSHSILTSNMSILHSFNKDTICAVATAPGVGGIAVIRVSGANAFRLVSPLFLHRGKAIDLSEAKPRTALYGEIMEADELIDEVVLTCFHAPHSFTAEHTVEIACHGSIYIRRRILEALINQGCRLAQPGEFTRRAYLNGRMDLSSAEAVADIIASESKAQHQMAMKQLRGGYSEELNALREELLRLTGLMELELDFPEEDVEFADRTELLALCDQIELKLKKLIDSYRLGNAVKRGIPVAIVGTTNVGKSTLLNTLLGEERAIVSDIHGTTRDTIEDTMHIGGYLFRFVDTAGLRETEDTIESLGIERSRSKIKEADIILAVVDGTRISEANQLDYIKSIWDEREERTVILLVNKSESLAEADRIGLSEALQTKLSTPTRPIFISAREGRGIDELKGELTQIMETSGANEADLIVSNARHHQLLREAFDALRRMRSGFDMGLSTDLLTLDLRHAITSIGEITGREITSDDTLHYIFAHFCIGK</sequence>
<feature type="binding site" evidence="10">
    <location>
        <position position="175"/>
    </location>
    <ligand>
        <name>(6S)-5-formyl-5,6,7,8-tetrahydrofolate</name>
        <dbReference type="ChEBI" id="CHEBI:57457"/>
    </ligand>
</feature>
<dbReference type="GO" id="GO:0030488">
    <property type="term" value="P:tRNA methylation"/>
    <property type="evidence" value="ECO:0007669"/>
    <property type="project" value="TreeGrafter"/>
</dbReference>
<dbReference type="Gene3D" id="1.20.120.430">
    <property type="entry name" value="tRNA modification GTPase MnmE domain 2"/>
    <property type="match status" value="1"/>
</dbReference>
<evidence type="ECO:0000259" key="12">
    <source>
        <dbReference type="PROSITE" id="PS51709"/>
    </source>
</evidence>
<dbReference type="HAMAP" id="MF_00379">
    <property type="entry name" value="GTPase_MnmE"/>
    <property type="match status" value="1"/>
</dbReference>
<dbReference type="Pfam" id="PF01926">
    <property type="entry name" value="MMR_HSR1"/>
    <property type="match status" value="1"/>
</dbReference>
<feature type="binding site" evidence="10">
    <location>
        <begin position="420"/>
        <end position="422"/>
    </location>
    <ligand>
        <name>GTP</name>
        <dbReference type="ChEBI" id="CHEBI:37565"/>
    </ligand>
</feature>
<dbReference type="NCBIfam" id="TIGR00450">
    <property type="entry name" value="mnmE_trmE_thdF"/>
    <property type="match status" value="1"/>
</dbReference>
<reference evidence="13 14" key="1">
    <citation type="journal article" date="2008" name="DNA Res.">
        <title>Determination of the genome sequence of Porphyromonas gingivalis strain ATCC 33277 and genomic comparison with strain W83 revealed extensive genome rearrangements in P. gingivalis.</title>
        <authorList>
            <person name="Naito M."/>
            <person name="Hirakawa H."/>
            <person name="Yamashita A."/>
            <person name="Ohara N."/>
            <person name="Shoji M."/>
            <person name="Yukitake H."/>
            <person name="Nakayama K."/>
            <person name="Toh H."/>
            <person name="Yoshimura F."/>
            <person name="Kuhara S."/>
            <person name="Hattori M."/>
            <person name="Hayashi T."/>
            <person name="Nakayama K."/>
        </authorList>
    </citation>
    <scope>NUCLEOTIDE SEQUENCE [LARGE SCALE GENOMIC DNA]</scope>
    <source>
        <strain evidence="14">ATCC 33277 / DSM 20709 / CIP 103683 / JCM 12257 / NCTC 11834 / 2561</strain>
    </source>
</reference>
<evidence type="ECO:0000256" key="9">
    <source>
        <dbReference type="ARBA" id="ARBA00023134"/>
    </source>
</evidence>
<feature type="binding site" evidence="10">
    <location>
        <position position="285"/>
    </location>
    <ligand>
        <name>Mg(2+)</name>
        <dbReference type="ChEBI" id="CHEBI:18420"/>
    </ligand>
</feature>
<dbReference type="GO" id="GO:0005829">
    <property type="term" value="C:cytosol"/>
    <property type="evidence" value="ECO:0007669"/>
    <property type="project" value="TreeGrafter"/>
</dbReference>
<dbReference type="CDD" id="cd14858">
    <property type="entry name" value="TrmE_N"/>
    <property type="match status" value="1"/>
</dbReference>
<feature type="binding site" evidence="10">
    <location>
        <position position="305"/>
    </location>
    <ligand>
        <name>K(+)</name>
        <dbReference type="ChEBI" id="CHEBI:29103"/>
    </ligand>
</feature>
<feature type="binding site" evidence="10">
    <location>
        <position position="302"/>
    </location>
    <ligand>
        <name>K(+)</name>
        <dbReference type="ChEBI" id="CHEBI:29103"/>
    </ligand>
</feature>
<dbReference type="CDD" id="cd04164">
    <property type="entry name" value="trmE"/>
    <property type="match status" value="1"/>
</dbReference>
<dbReference type="Gene3D" id="3.30.1360.120">
    <property type="entry name" value="Probable tRNA modification gtpase trme, domain 1"/>
    <property type="match status" value="1"/>
</dbReference>
<evidence type="ECO:0000313" key="13">
    <source>
        <dbReference type="EMBL" id="BAG33581.1"/>
    </source>
</evidence>
<keyword evidence="7 10" id="KW-0460">Magnesium</keyword>
<dbReference type="FunFam" id="3.30.1360.120:FF:000003">
    <property type="entry name" value="tRNA modification GTPase MnmE"/>
    <property type="match status" value="1"/>
</dbReference>
<dbReference type="GO" id="GO:0005525">
    <property type="term" value="F:GTP binding"/>
    <property type="evidence" value="ECO:0007669"/>
    <property type="project" value="UniProtKB-UniRule"/>
</dbReference>
<feature type="binding site" evidence="10">
    <location>
        <position position="281"/>
    </location>
    <ligand>
        <name>K(+)</name>
        <dbReference type="ChEBI" id="CHEBI:29103"/>
    </ligand>
</feature>
<evidence type="ECO:0000313" key="14">
    <source>
        <dbReference type="Proteomes" id="UP000008842"/>
    </source>
</evidence>
<dbReference type="SUPFAM" id="SSF52540">
    <property type="entry name" value="P-loop containing nucleoside triphosphate hydrolases"/>
    <property type="match status" value="1"/>
</dbReference>
<dbReference type="InterPro" id="IPR004520">
    <property type="entry name" value="GTPase_MnmE"/>
</dbReference>
<feature type="binding site" evidence="10">
    <location>
        <position position="72"/>
    </location>
    <ligand>
        <name>(6S)-5-formyl-5,6,7,8-tetrahydrofolate</name>
        <dbReference type="ChEBI" id="CHEBI:57457"/>
    </ligand>
</feature>
<feature type="binding site" evidence="10">
    <location>
        <begin position="281"/>
        <end position="286"/>
    </location>
    <ligand>
        <name>GTP</name>
        <dbReference type="ChEBI" id="CHEBI:37565"/>
    </ligand>
</feature>
<evidence type="ECO:0000256" key="5">
    <source>
        <dbReference type="ARBA" id="ARBA00022741"/>
    </source>
</evidence>
<feature type="domain" description="TrmE-type G" evidence="12">
    <location>
        <begin position="271"/>
        <end position="439"/>
    </location>
</feature>
<dbReference type="NCBIfam" id="NF003661">
    <property type="entry name" value="PRK05291.1-3"/>
    <property type="match status" value="1"/>
</dbReference>
<dbReference type="PANTHER" id="PTHR42714">
    <property type="entry name" value="TRNA MODIFICATION GTPASE GTPBP3"/>
    <property type="match status" value="1"/>
</dbReference>